<dbReference type="Pfam" id="PF03351">
    <property type="entry name" value="DOMON"/>
    <property type="match status" value="1"/>
</dbReference>
<keyword evidence="2" id="KW-0813">Transport</keyword>
<name>A0A834L655_RHOSS</name>
<gene>
    <name evidence="13" type="ORF">RHSIM_Rhsim13G0055900</name>
</gene>
<dbReference type="InterPro" id="IPR017214">
    <property type="entry name" value="UCP037471"/>
</dbReference>
<keyword evidence="6 9" id="KW-1133">Transmembrane helix</keyword>
<feature type="transmembrane region" description="Helical" evidence="9">
    <location>
        <begin position="242"/>
        <end position="265"/>
    </location>
</feature>
<evidence type="ECO:0000259" key="11">
    <source>
        <dbReference type="PROSITE" id="PS50836"/>
    </source>
</evidence>
<dbReference type="PANTHER" id="PTHR23130">
    <property type="entry name" value="CYTOCHROME B561 AND DOMON DOMAIN-CONTAINING PROTEIN"/>
    <property type="match status" value="1"/>
</dbReference>
<evidence type="ECO:0000256" key="5">
    <source>
        <dbReference type="ARBA" id="ARBA00022982"/>
    </source>
</evidence>
<feature type="transmembrane region" description="Helical" evidence="9">
    <location>
        <begin position="212"/>
        <end position="230"/>
    </location>
</feature>
<dbReference type="PROSITE" id="PS50836">
    <property type="entry name" value="DOMON"/>
    <property type="match status" value="1"/>
</dbReference>
<evidence type="ECO:0000259" key="12">
    <source>
        <dbReference type="PROSITE" id="PS50939"/>
    </source>
</evidence>
<evidence type="ECO:0000256" key="10">
    <source>
        <dbReference type="SAM" id="SignalP"/>
    </source>
</evidence>
<dbReference type="InterPro" id="IPR005018">
    <property type="entry name" value="DOMON_domain"/>
</dbReference>
<protein>
    <recommendedName>
        <fullName evidence="15">Cytochrome b561 and DOMON domain-containing protein</fullName>
    </recommendedName>
</protein>
<feature type="binding site" description="axial binding residue" evidence="8">
    <location>
        <position position="211"/>
    </location>
    <ligand>
        <name>heme b</name>
        <dbReference type="ChEBI" id="CHEBI:60344"/>
        <label>1</label>
    </ligand>
    <ligandPart>
        <name>Fe</name>
        <dbReference type="ChEBI" id="CHEBI:18248"/>
    </ligandPart>
</feature>
<dbReference type="OrthoDB" id="19261at2759"/>
<feature type="signal peptide" evidence="10">
    <location>
        <begin position="1"/>
        <end position="23"/>
    </location>
</feature>
<feature type="domain" description="Cytochrome b561" evidence="12">
    <location>
        <begin position="174"/>
        <end position="371"/>
    </location>
</feature>
<organism evidence="13 14">
    <name type="scientific">Rhododendron simsii</name>
    <name type="common">Sims's rhododendron</name>
    <dbReference type="NCBI Taxonomy" id="118357"/>
    <lineage>
        <taxon>Eukaryota</taxon>
        <taxon>Viridiplantae</taxon>
        <taxon>Streptophyta</taxon>
        <taxon>Embryophyta</taxon>
        <taxon>Tracheophyta</taxon>
        <taxon>Spermatophyta</taxon>
        <taxon>Magnoliopsida</taxon>
        <taxon>eudicotyledons</taxon>
        <taxon>Gunneridae</taxon>
        <taxon>Pentapetalae</taxon>
        <taxon>asterids</taxon>
        <taxon>Ericales</taxon>
        <taxon>Ericaceae</taxon>
        <taxon>Ericoideae</taxon>
        <taxon>Rhodoreae</taxon>
        <taxon>Rhododendron</taxon>
    </lineage>
</organism>
<reference evidence="13" key="1">
    <citation type="submission" date="2019-11" db="EMBL/GenBank/DDBJ databases">
        <authorList>
            <person name="Liu Y."/>
            <person name="Hou J."/>
            <person name="Li T.-Q."/>
            <person name="Guan C.-H."/>
            <person name="Wu X."/>
            <person name="Wu H.-Z."/>
            <person name="Ling F."/>
            <person name="Zhang R."/>
            <person name="Shi X.-G."/>
            <person name="Ren J.-P."/>
            <person name="Chen E.-F."/>
            <person name="Sun J.-M."/>
        </authorList>
    </citation>
    <scope>NUCLEOTIDE SEQUENCE</scope>
    <source>
        <strain evidence="13">Adult_tree_wgs_1</strain>
        <tissue evidence="13">Leaves</tissue>
    </source>
</reference>
<evidence type="ECO:0000256" key="9">
    <source>
        <dbReference type="SAM" id="Phobius"/>
    </source>
</evidence>
<feature type="transmembrane region" description="Helical" evidence="9">
    <location>
        <begin position="347"/>
        <end position="365"/>
    </location>
</feature>
<keyword evidence="5" id="KW-0249">Electron transport</keyword>
<evidence type="ECO:0000256" key="7">
    <source>
        <dbReference type="ARBA" id="ARBA00023136"/>
    </source>
</evidence>
<feature type="binding site" description="axial binding residue" evidence="8">
    <location>
        <position position="244"/>
    </location>
    <ligand>
        <name>heme b</name>
        <dbReference type="ChEBI" id="CHEBI:60344"/>
        <label>1</label>
    </ligand>
    <ligandPart>
        <name>Fe</name>
        <dbReference type="ChEBI" id="CHEBI:18248"/>
    </ligandPart>
</feature>
<dbReference type="GO" id="GO:0046872">
    <property type="term" value="F:metal ion binding"/>
    <property type="evidence" value="ECO:0007669"/>
    <property type="project" value="UniProtKB-KW"/>
</dbReference>
<dbReference type="PROSITE" id="PS50939">
    <property type="entry name" value="CYTOCHROME_B561"/>
    <property type="match status" value="1"/>
</dbReference>
<dbReference type="EMBL" id="WJXA01000013">
    <property type="protein sequence ID" value="KAF7120086.1"/>
    <property type="molecule type" value="Genomic_DNA"/>
</dbReference>
<keyword evidence="14" id="KW-1185">Reference proteome</keyword>
<evidence type="ECO:0000256" key="3">
    <source>
        <dbReference type="ARBA" id="ARBA00022692"/>
    </source>
</evidence>
<evidence type="ECO:0000313" key="14">
    <source>
        <dbReference type="Proteomes" id="UP000626092"/>
    </source>
</evidence>
<keyword evidence="7 9" id="KW-0472">Membrane</keyword>
<dbReference type="PANTHER" id="PTHR23130:SF171">
    <property type="entry name" value="OS01G0895300 PROTEIN"/>
    <property type="match status" value="1"/>
</dbReference>
<feature type="transmembrane region" description="Helical" evidence="9">
    <location>
        <begin position="285"/>
        <end position="302"/>
    </location>
</feature>
<evidence type="ECO:0000313" key="13">
    <source>
        <dbReference type="EMBL" id="KAF7120086.1"/>
    </source>
</evidence>
<dbReference type="Gene3D" id="1.20.120.1770">
    <property type="match status" value="1"/>
</dbReference>
<dbReference type="CDD" id="cd09631">
    <property type="entry name" value="DOMON_DOH"/>
    <property type="match status" value="1"/>
</dbReference>
<keyword evidence="8" id="KW-0408">Iron</keyword>
<evidence type="ECO:0000256" key="8">
    <source>
        <dbReference type="PIRSR" id="PIRSR037471-1"/>
    </source>
</evidence>
<proteinExistence type="predicted"/>
<evidence type="ECO:0000256" key="2">
    <source>
        <dbReference type="ARBA" id="ARBA00022448"/>
    </source>
</evidence>
<dbReference type="GO" id="GO:0016020">
    <property type="term" value="C:membrane"/>
    <property type="evidence" value="ECO:0007669"/>
    <property type="project" value="UniProtKB-SubCell"/>
</dbReference>
<feature type="chain" id="PRO_5032681643" description="Cytochrome b561 and DOMON domain-containing protein" evidence="10">
    <location>
        <begin position="24"/>
        <end position="371"/>
    </location>
</feature>
<comment type="caution">
    <text evidence="13">The sequence shown here is derived from an EMBL/GenBank/DDBJ whole genome shotgun (WGS) entry which is preliminary data.</text>
</comment>
<feature type="binding site" description="axial binding residue" evidence="8">
    <location>
        <position position="317"/>
    </location>
    <ligand>
        <name>heme b</name>
        <dbReference type="ChEBI" id="CHEBI:60344"/>
        <label>1</label>
    </ligand>
    <ligandPart>
        <name>Fe</name>
        <dbReference type="ChEBI" id="CHEBI:18248"/>
    </ligandPart>
</feature>
<evidence type="ECO:0000256" key="4">
    <source>
        <dbReference type="ARBA" id="ARBA00022729"/>
    </source>
</evidence>
<accession>A0A834L655</accession>
<sequence>MKAFSKFIALFLISSLCPQYANSQTDSCSNNLTAVNGAKFRFDISSLNCDAVWTAQDYILRYAQASSNVWSFVLSAPSIECYVAMGFSPDGGMVGSSAIVGWVDSGGVSGMHQYYLGGQTPAQVLPDQGDLVIVGNSTSIFVVGSTIYMSFQLNASTPLNQLIYSVGKSGAFPSSPLNLLTEHQYAIATTINYVTGQTQTVKGYSNLKKNHGILNMLGWGILLPIGAIVARHCKEWDPIWFYSHISIQSLGFILGVAGISCGFVLEHKLKSVGFIVNVSRHKGIGIFILILGCLQMMAVLARPDKASKLRKYWNWYHHNVGRLLILFAVANVFYGIHLGLPGRGWDVGYGIVLVGLFIIAVVLEIRMWMRK</sequence>
<feature type="transmembrane region" description="Helical" evidence="9">
    <location>
        <begin position="323"/>
        <end position="341"/>
    </location>
</feature>
<keyword evidence="3 9" id="KW-0812">Transmembrane</keyword>
<feature type="binding site" description="axial binding residue" evidence="8">
    <location>
        <position position="281"/>
    </location>
    <ligand>
        <name>heme b</name>
        <dbReference type="ChEBI" id="CHEBI:60344"/>
        <label>1</label>
    </ligand>
    <ligandPart>
        <name>Fe</name>
        <dbReference type="ChEBI" id="CHEBI:18248"/>
    </ligandPart>
</feature>
<dbReference type="PIRSF" id="PIRSF037471">
    <property type="entry name" value="UCP037471"/>
    <property type="match status" value="1"/>
</dbReference>
<evidence type="ECO:0000256" key="1">
    <source>
        <dbReference type="ARBA" id="ARBA00004370"/>
    </source>
</evidence>
<dbReference type="SMART" id="SM00664">
    <property type="entry name" value="DoH"/>
    <property type="match status" value="1"/>
</dbReference>
<comment type="subcellular location">
    <subcellularLocation>
        <location evidence="1">Membrane</location>
    </subcellularLocation>
</comment>
<dbReference type="CDD" id="cd08760">
    <property type="entry name" value="Cyt_b561_FRRS1_like"/>
    <property type="match status" value="1"/>
</dbReference>
<dbReference type="InterPro" id="IPR045266">
    <property type="entry name" value="DOH_DOMON"/>
</dbReference>
<dbReference type="SMART" id="SM00665">
    <property type="entry name" value="B561"/>
    <property type="match status" value="1"/>
</dbReference>
<dbReference type="Proteomes" id="UP000626092">
    <property type="component" value="Unassembled WGS sequence"/>
</dbReference>
<dbReference type="InterPro" id="IPR006593">
    <property type="entry name" value="Cyt_b561/ferric_Rdtase_TM"/>
</dbReference>
<feature type="domain" description="DOMON" evidence="11">
    <location>
        <begin position="56"/>
        <end position="170"/>
    </location>
</feature>
<keyword evidence="8" id="KW-0479">Metal-binding</keyword>
<dbReference type="AlphaFoldDB" id="A0A834L655"/>
<keyword evidence="4 10" id="KW-0732">Signal</keyword>
<evidence type="ECO:0008006" key="15">
    <source>
        <dbReference type="Google" id="ProtNLM"/>
    </source>
</evidence>
<evidence type="ECO:0000256" key="6">
    <source>
        <dbReference type="ARBA" id="ARBA00022989"/>
    </source>
</evidence>